<name>A0A9W6F710_9CHLO</name>
<evidence type="ECO:0000256" key="1">
    <source>
        <dbReference type="SAM" id="MobiDB-lite"/>
    </source>
</evidence>
<proteinExistence type="predicted"/>
<dbReference type="EMBL" id="BRXU01000021">
    <property type="protein sequence ID" value="GLC58140.1"/>
    <property type="molecule type" value="Genomic_DNA"/>
</dbReference>
<organism evidence="2 3">
    <name type="scientific">Pleodorina starrii</name>
    <dbReference type="NCBI Taxonomy" id="330485"/>
    <lineage>
        <taxon>Eukaryota</taxon>
        <taxon>Viridiplantae</taxon>
        <taxon>Chlorophyta</taxon>
        <taxon>core chlorophytes</taxon>
        <taxon>Chlorophyceae</taxon>
        <taxon>CS clade</taxon>
        <taxon>Chlamydomonadales</taxon>
        <taxon>Volvocaceae</taxon>
        <taxon>Pleodorina</taxon>
    </lineage>
</organism>
<reference evidence="2 3" key="1">
    <citation type="journal article" date="2023" name="Commun. Biol.">
        <title>Reorganization of the ancestral sex-determining regions during the evolution of trioecy in Pleodorina starrii.</title>
        <authorList>
            <person name="Takahashi K."/>
            <person name="Suzuki S."/>
            <person name="Kawai-Toyooka H."/>
            <person name="Yamamoto K."/>
            <person name="Hamaji T."/>
            <person name="Ootsuki R."/>
            <person name="Yamaguchi H."/>
            <person name="Kawachi M."/>
            <person name="Higashiyama T."/>
            <person name="Nozaki H."/>
        </authorList>
    </citation>
    <scope>NUCLEOTIDE SEQUENCE [LARGE SCALE GENOMIC DNA]</scope>
    <source>
        <strain evidence="2 3">NIES-4479</strain>
    </source>
</reference>
<accession>A0A9W6F710</accession>
<dbReference type="Proteomes" id="UP001165080">
    <property type="component" value="Unassembled WGS sequence"/>
</dbReference>
<dbReference type="AlphaFoldDB" id="A0A9W6F710"/>
<comment type="caution">
    <text evidence="2">The sequence shown here is derived from an EMBL/GenBank/DDBJ whole genome shotgun (WGS) entry which is preliminary data.</text>
</comment>
<keyword evidence="3" id="KW-1185">Reference proteome</keyword>
<sequence>MAHASDGGANGARKPTYRSRIPVPGGLPPAPAPPAPMANSTGTQVSGASTAAESDDDEHSGQIATSAAERVVRHRRLFTCAAAAGGPQRVLIKRGAQQRGVAQEAGAVAALGDEETRRRAKILGMRISPYLRTKPSKVRAPEAPKGVTKG</sequence>
<evidence type="ECO:0000313" key="2">
    <source>
        <dbReference type="EMBL" id="GLC58140.1"/>
    </source>
</evidence>
<feature type="compositionally biased region" description="Pro residues" evidence="1">
    <location>
        <begin position="25"/>
        <end position="36"/>
    </location>
</feature>
<feature type="compositionally biased region" description="Polar residues" evidence="1">
    <location>
        <begin position="38"/>
        <end position="52"/>
    </location>
</feature>
<evidence type="ECO:0000313" key="3">
    <source>
        <dbReference type="Proteomes" id="UP001165080"/>
    </source>
</evidence>
<gene>
    <name evidence="2" type="primary">PLESTB001989</name>
    <name evidence="2" type="ORF">PLESTB_001322500</name>
</gene>
<feature type="region of interest" description="Disordered" evidence="1">
    <location>
        <begin position="1"/>
        <end position="67"/>
    </location>
</feature>
<protein>
    <submittedName>
        <fullName evidence="2">Uncharacterized protein</fullName>
    </submittedName>
</protein>